<feature type="non-terminal residue" evidence="6">
    <location>
        <position position="203"/>
    </location>
</feature>
<gene>
    <name evidence="6" type="primary">Slc2a9_1</name>
    <name evidence="6" type="ORF">VIDMAC_R04394</name>
</gene>
<proteinExistence type="predicted"/>
<protein>
    <submittedName>
        <fullName evidence="6">GTR9 protein</fullName>
    </submittedName>
</protein>
<evidence type="ECO:0000256" key="1">
    <source>
        <dbReference type="ARBA" id="ARBA00004141"/>
    </source>
</evidence>
<dbReference type="SUPFAM" id="SSF103473">
    <property type="entry name" value="MFS general substrate transporter"/>
    <property type="match status" value="1"/>
</dbReference>
<dbReference type="PANTHER" id="PTHR23503:SF129">
    <property type="entry name" value="SOLUTE CARRIER FAMILY 2 MEMBER 11-LIKE 1"/>
    <property type="match status" value="1"/>
</dbReference>
<keyword evidence="7" id="KW-1185">Reference proteome</keyword>
<reference evidence="6" key="1">
    <citation type="submission" date="2019-09" db="EMBL/GenBank/DDBJ databases">
        <title>Bird 10,000 Genomes (B10K) Project - Family phase.</title>
        <authorList>
            <person name="Zhang G."/>
        </authorList>
    </citation>
    <scope>NUCLEOTIDE SEQUENCE</scope>
    <source>
        <strain evidence="6">B10K-DU-002-50</strain>
        <tissue evidence="6">Muscle</tissue>
    </source>
</reference>
<sequence>AVKQLWGDGDHLAEINDMMSEQRAIGGEKVKSVWDLLRDRAVRWQLITLLLVVSCIQLVGANVVYSYAYSIFTKAGIPATQTHYVSLGIGTTEIFSTVLCVSGFSAEFWRKTLLWKNYTVMALALGLLTVTLSLQDSFFWVPYCSVTLVFIFIMSFGIGPGGVACPLITEIFIQSYRPAAYVFNGVINWIQLFILGLVFPFIV</sequence>
<accession>A0A852DXN7</accession>
<dbReference type="GO" id="GO:0005886">
    <property type="term" value="C:plasma membrane"/>
    <property type="evidence" value="ECO:0007669"/>
    <property type="project" value="TreeGrafter"/>
</dbReference>
<evidence type="ECO:0000313" key="6">
    <source>
        <dbReference type="EMBL" id="NXP98955.1"/>
    </source>
</evidence>
<dbReference type="InterPro" id="IPR045263">
    <property type="entry name" value="GLUT"/>
</dbReference>
<name>A0A852DXN7_VIDMA</name>
<dbReference type="InterPro" id="IPR036259">
    <property type="entry name" value="MFS_trans_sf"/>
</dbReference>
<dbReference type="Proteomes" id="UP000656497">
    <property type="component" value="Unassembled WGS sequence"/>
</dbReference>
<evidence type="ECO:0000256" key="3">
    <source>
        <dbReference type="ARBA" id="ARBA00022989"/>
    </source>
</evidence>
<dbReference type="InterPro" id="IPR005828">
    <property type="entry name" value="MFS_sugar_transport-like"/>
</dbReference>
<feature type="non-terminal residue" evidence="6">
    <location>
        <position position="1"/>
    </location>
</feature>
<feature type="transmembrane region" description="Helical" evidence="5">
    <location>
        <begin position="140"/>
        <end position="169"/>
    </location>
</feature>
<evidence type="ECO:0000313" key="7">
    <source>
        <dbReference type="Proteomes" id="UP000656497"/>
    </source>
</evidence>
<dbReference type="Pfam" id="PF00083">
    <property type="entry name" value="Sugar_tr"/>
    <property type="match status" value="1"/>
</dbReference>
<keyword evidence="3 5" id="KW-1133">Transmembrane helix</keyword>
<feature type="transmembrane region" description="Helical" evidence="5">
    <location>
        <begin position="181"/>
        <end position="202"/>
    </location>
</feature>
<comment type="caution">
    <text evidence="6">The sequence shown here is derived from an EMBL/GenBank/DDBJ whole genome shotgun (WGS) entry which is preliminary data.</text>
</comment>
<keyword evidence="4 5" id="KW-0472">Membrane</keyword>
<evidence type="ECO:0000256" key="4">
    <source>
        <dbReference type="ARBA" id="ARBA00023136"/>
    </source>
</evidence>
<dbReference type="GO" id="GO:0070837">
    <property type="term" value="P:dehydroascorbic acid transport"/>
    <property type="evidence" value="ECO:0007669"/>
    <property type="project" value="TreeGrafter"/>
</dbReference>
<organism evidence="6 7">
    <name type="scientific">Vidua macroura</name>
    <name type="common">Pin-tailed whydah</name>
    <dbReference type="NCBI Taxonomy" id="187451"/>
    <lineage>
        <taxon>Eukaryota</taxon>
        <taxon>Metazoa</taxon>
        <taxon>Chordata</taxon>
        <taxon>Craniata</taxon>
        <taxon>Vertebrata</taxon>
        <taxon>Euteleostomi</taxon>
        <taxon>Archelosauria</taxon>
        <taxon>Archosauria</taxon>
        <taxon>Dinosauria</taxon>
        <taxon>Saurischia</taxon>
        <taxon>Theropoda</taxon>
        <taxon>Coelurosauria</taxon>
        <taxon>Aves</taxon>
        <taxon>Neognathae</taxon>
        <taxon>Neoaves</taxon>
        <taxon>Telluraves</taxon>
        <taxon>Australaves</taxon>
        <taxon>Passeriformes</taxon>
        <taxon>Passeroidea</taxon>
        <taxon>Estrildidae</taxon>
        <taxon>Viduinae</taxon>
        <taxon>Vidua</taxon>
    </lineage>
</organism>
<dbReference type="Gene3D" id="1.20.1250.20">
    <property type="entry name" value="MFS general substrate transporter like domains"/>
    <property type="match status" value="1"/>
</dbReference>
<feature type="transmembrane region" description="Helical" evidence="5">
    <location>
        <begin position="46"/>
        <end position="72"/>
    </location>
</feature>
<dbReference type="GO" id="GO:0046323">
    <property type="term" value="P:D-glucose import"/>
    <property type="evidence" value="ECO:0007669"/>
    <property type="project" value="TreeGrafter"/>
</dbReference>
<comment type="subcellular location">
    <subcellularLocation>
        <location evidence="1">Membrane</location>
        <topology evidence="1">Multi-pass membrane protein</topology>
    </subcellularLocation>
</comment>
<dbReference type="AlphaFoldDB" id="A0A852DXN7"/>
<evidence type="ECO:0000256" key="2">
    <source>
        <dbReference type="ARBA" id="ARBA00022692"/>
    </source>
</evidence>
<feature type="transmembrane region" description="Helical" evidence="5">
    <location>
        <begin position="84"/>
        <end position="106"/>
    </location>
</feature>
<evidence type="ECO:0000256" key="5">
    <source>
        <dbReference type="SAM" id="Phobius"/>
    </source>
</evidence>
<dbReference type="PANTHER" id="PTHR23503">
    <property type="entry name" value="SOLUTE CARRIER FAMILY 2"/>
    <property type="match status" value="1"/>
</dbReference>
<feature type="transmembrane region" description="Helical" evidence="5">
    <location>
        <begin position="118"/>
        <end position="134"/>
    </location>
</feature>
<dbReference type="EMBL" id="WBNN01007444">
    <property type="protein sequence ID" value="NXP98955.1"/>
    <property type="molecule type" value="Genomic_DNA"/>
</dbReference>
<dbReference type="GO" id="GO:0055056">
    <property type="term" value="F:D-glucose transmembrane transporter activity"/>
    <property type="evidence" value="ECO:0007669"/>
    <property type="project" value="TreeGrafter"/>
</dbReference>
<keyword evidence="2 5" id="KW-0812">Transmembrane</keyword>